<feature type="transmembrane region" description="Helical" evidence="5">
    <location>
        <begin position="195"/>
        <end position="218"/>
    </location>
</feature>
<dbReference type="InterPro" id="IPR002657">
    <property type="entry name" value="BilAc:Na_symport/Acr3"/>
</dbReference>
<dbReference type="EMBL" id="RSCJ01000013">
    <property type="protein sequence ID" value="RUR79200.1"/>
    <property type="molecule type" value="Genomic_DNA"/>
</dbReference>
<dbReference type="RefSeq" id="WP_071588458.1">
    <property type="nucleotide sequence ID" value="NZ_AJLN01000153.1"/>
</dbReference>
<dbReference type="Gene3D" id="1.20.1530.20">
    <property type="match status" value="1"/>
</dbReference>
<keyword evidence="2 5" id="KW-0812">Transmembrane</keyword>
<evidence type="ECO:0000256" key="4">
    <source>
        <dbReference type="ARBA" id="ARBA00023136"/>
    </source>
</evidence>
<dbReference type="PANTHER" id="PTHR10361">
    <property type="entry name" value="SODIUM-BILE ACID COTRANSPORTER"/>
    <property type="match status" value="1"/>
</dbReference>
<keyword evidence="7" id="KW-1185">Reference proteome</keyword>
<sequence>MNLTQLILLALKVSIVLAVFALGLGARLKDITYLFRHPRQLVRSLLSMYIIMPLVVGAIVAAFNLYPAVEIALIALSLSPIPPILPKKQLKAGGEEDYTFGLLVAMSLLAIVFAPLMIKLLDRAFGRTDKIPPVVVAQIVLSTVLVWLAIGITVRYLLPAFAQRIAKPISVVASVLMLVSLLPILFTARSAIASLIGNGTIIVIVVFVLIGLAAGHLLGGPNPHHRTVLALSTATRHPGVAIAIAHTNFPEQKLALAAILLYLLISGVVTIPYLKSRKSTVVI</sequence>
<dbReference type="InterPro" id="IPR004710">
    <property type="entry name" value="Bilac:Na_transpt"/>
</dbReference>
<evidence type="ECO:0000256" key="2">
    <source>
        <dbReference type="ARBA" id="ARBA00022692"/>
    </source>
</evidence>
<organism evidence="6 7">
    <name type="scientific">Chlorogloeopsis fritschii PCC 6912</name>
    <dbReference type="NCBI Taxonomy" id="211165"/>
    <lineage>
        <taxon>Bacteria</taxon>
        <taxon>Bacillati</taxon>
        <taxon>Cyanobacteriota</taxon>
        <taxon>Cyanophyceae</taxon>
        <taxon>Nostocales</taxon>
        <taxon>Chlorogloeopsidaceae</taxon>
        <taxon>Chlorogloeopsis</taxon>
    </lineage>
</organism>
<evidence type="ECO:0000313" key="6">
    <source>
        <dbReference type="EMBL" id="RUR79200.1"/>
    </source>
</evidence>
<dbReference type="STRING" id="211165.GCA_000317285_06712"/>
<dbReference type="PANTHER" id="PTHR10361:SF28">
    <property type="entry name" value="P3 PROTEIN-RELATED"/>
    <property type="match status" value="1"/>
</dbReference>
<protein>
    <recommendedName>
        <fullName evidence="8">Transporter</fullName>
    </recommendedName>
</protein>
<evidence type="ECO:0000256" key="1">
    <source>
        <dbReference type="ARBA" id="ARBA00004141"/>
    </source>
</evidence>
<dbReference type="InterPro" id="IPR038770">
    <property type="entry name" value="Na+/solute_symporter_sf"/>
</dbReference>
<name>A0A433NBB0_CHLFR</name>
<evidence type="ECO:0000313" key="7">
    <source>
        <dbReference type="Proteomes" id="UP000268857"/>
    </source>
</evidence>
<dbReference type="Proteomes" id="UP000268857">
    <property type="component" value="Unassembled WGS sequence"/>
</dbReference>
<keyword evidence="4 5" id="KW-0472">Membrane</keyword>
<evidence type="ECO:0000256" key="3">
    <source>
        <dbReference type="ARBA" id="ARBA00022989"/>
    </source>
</evidence>
<keyword evidence="3 5" id="KW-1133">Transmembrane helix</keyword>
<comment type="caution">
    <text evidence="6">The sequence shown here is derived from an EMBL/GenBank/DDBJ whole genome shotgun (WGS) entry which is preliminary data.</text>
</comment>
<gene>
    <name evidence="6" type="ORF">PCC6912_33740</name>
</gene>
<feature type="transmembrane region" description="Helical" evidence="5">
    <location>
        <begin position="133"/>
        <end position="157"/>
    </location>
</feature>
<proteinExistence type="predicted"/>
<dbReference type="OrthoDB" id="581741at2"/>
<reference evidence="6 7" key="1">
    <citation type="journal article" date="2019" name="Genome Biol. Evol.">
        <title>Day and night: Metabolic profiles and evolutionary relationships of six axenic non-marine cyanobacteria.</title>
        <authorList>
            <person name="Will S.E."/>
            <person name="Henke P."/>
            <person name="Boedeker C."/>
            <person name="Huang S."/>
            <person name="Brinkmann H."/>
            <person name="Rohde M."/>
            <person name="Jarek M."/>
            <person name="Friedl T."/>
            <person name="Seufert S."/>
            <person name="Schumacher M."/>
            <person name="Overmann J."/>
            <person name="Neumann-Schaal M."/>
            <person name="Petersen J."/>
        </authorList>
    </citation>
    <scope>NUCLEOTIDE SEQUENCE [LARGE SCALE GENOMIC DNA]</scope>
    <source>
        <strain evidence="6 7">PCC 6912</strain>
    </source>
</reference>
<feature type="transmembrane region" description="Helical" evidence="5">
    <location>
        <begin position="254"/>
        <end position="274"/>
    </location>
</feature>
<dbReference type="Pfam" id="PF01758">
    <property type="entry name" value="SBF"/>
    <property type="match status" value="1"/>
</dbReference>
<feature type="transmembrane region" description="Helical" evidence="5">
    <location>
        <begin position="49"/>
        <end position="78"/>
    </location>
</feature>
<accession>A0A433NBB0</accession>
<feature type="transmembrane region" description="Helical" evidence="5">
    <location>
        <begin position="98"/>
        <end position="121"/>
    </location>
</feature>
<dbReference type="AlphaFoldDB" id="A0A433NBB0"/>
<feature type="transmembrane region" description="Helical" evidence="5">
    <location>
        <begin position="169"/>
        <end position="188"/>
    </location>
</feature>
<evidence type="ECO:0000256" key="5">
    <source>
        <dbReference type="SAM" id="Phobius"/>
    </source>
</evidence>
<dbReference type="GO" id="GO:0016020">
    <property type="term" value="C:membrane"/>
    <property type="evidence" value="ECO:0007669"/>
    <property type="project" value="UniProtKB-SubCell"/>
</dbReference>
<evidence type="ECO:0008006" key="8">
    <source>
        <dbReference type="Google" id="ProtNLM"/>
    </source>
</evidence>
<feature type="transmembrane region" description="Helical" evidence="5">
    <location>
        <begin position="6"/>
        <end position="28"/>
    </location>
</feature>
<comment type="subcellular location">
    <subcellularLocation>
        <location evidence="1">Membrane</location>
        <topology evidence="1">Multi-pass membrane protein</topology>
    </subcellularLocation>
</comment>